<keyword evidence="5 6" id="KW-0472">Membrane</keyword>
<sequence length="161" mass="17431">MAGSISIILAISASAVLGWFMIVGFLFSIQDIERTVHSETGLPVMQIFLDTLGRKGAFVAMAVVILCMYLCGTFSMTSNSRMIYAFARDGGIPGHKFFNYVSPKWRSPIRTVWLSCTLSFILGLPSLASTVAFAAATSIATIGLYISYGQSPFHLDAILVD</sequence>
<evidence type="ECO:0000256" key="2">
    <source>
        <dbReference type="ARBA" id="ARBA00022448"/>
    </source>
</evidence>
<dbReference type="PANTHER" id="PTHR45649">
    <property type="entry name" value="AMINO-ACID PERMEASE BAT1"/>
    <property type="match status" value="1"/>
</dbReference>
<keyword evidence="4 6" id="KW-1133">Transmembrane helix</keyword>
<evidence type="ECO:0000313" key="8">
    <source>
        <dbReference type="Proteomes" id="UP000307440"/>
    </source>
</evidence>
<dbReference type="Proteomes" id="UP000307440">
    <property type="component" value="Unassembled WGS sequence"/>
</dbReference>
<protein>
    <recommendedName>
        <fullName evidence="9">Amino acid permease/ SLC12A domain-containing protein</fullName>
    </recommendedName>
</protein>
<dbReference type="GO" id="GO:0022857">
    <property type="term" value="F:transmembrane transporter activity"/>
    <property type="evidence" value="ECO:0007669"/>
    <property type="project" value="InterPro"/>
</dbReference>
<dbReference type="InterPro" id="IPR002293">
    <property type="entry name" value="AA/rel_permease1"/>
</dbReference>
<name>A0A5C3KBK4_COPMA</name>
<dbReference type="Gene3D" id="1.20.1740.10">
    <property type="entry name" value="Amino acid/polyamine transporter I"/>
    <property type="match status" value="1"/>
</dbReference>
<evidence type="ECO:0000313" key="7">
    <source>
        <dbReference type="EMBL" id="TFK17298.1"/>
    </source>
</evidence>
<evidence type="ECO:0000256" key="5">
    <source>
        <dbReference type="ARBA" id="ARBA00023136"/>
    </source>
</evidence>
<evidence type="ECO:0000256" key="4">
    <source>
        <dbReference type="ARBA" id="ARBA00022989"/>
    </source>
</evidence>
<dbReference type="PANTHER" id="PTHR45649:SF26">
    <property type="entry name" value="OS04G0435100 PROTEIN"/>
    <property type="match status" value="1"/>
</dbReference>
<keyword evidence="8" id="KW-1185">Reference proteome</keyword>
<accession>A0A5C3KBK4</accession>
<feature type="transmembrane region" description="Helical" evidence="6">
    <location>
        <begin position="7"/>
        <end position="29"/>
    </location>
</feature>
<evidence type="ECO:0000256" key="6">
    <source>
        <dbReference type="SAM" id="Phobius"/>
    </source>
</evidence>
<keyword evidence="2" id="KW-0813">Transport</keyword>
<dbReference type="Pfam" id="PF13520">
    <property type="entry name" value="AA_permease_2"/>
    <property type="match status" value="1"/>
</dbReference>
<dbReference type="EMBL" id="ML210534">
    <property type="protein sequence ID" value="TFK17298.1"/>
    <property type="molecule type" value="Genomic_DNA"/>
</dbReference>
<reference evidence="7 8" key="1">
    <citation type="journal article" date="2019" name="Nat. Ecol. Evol.">
        <title>Megaphylogeny resolves global patterns of mushroom evolution.</title>
        <authorList>
            <person name="Varga T."/>
            <person name="Krizsan K."/>
            <person name="Foldi C."/>
            <person name="Dima B."/>
            <person name="Sanchez-Garcia M."/>
            <person name="Sanchez-Ramirez S."/>
            <person name="Szollosi G.J."/>
            <person name="Szarkandi J.G."/>
            <person name="Papp V."/>
            <person name="Albert L."/>
            <person name="Andreopoulos W."/>
            <person name="Angelini C."/>
            <person name="Antonin V."/>
            <person name="Barry K.W."/>
            <person name="Bougher N.L."/>
            <person name="Buchanan P."/>
            <person name="Buyck B."/>
            <person name="Bense V."/>
            <person name="Catcheside P."/>
            <person name="Chovatia M."/>
            <person name="Cooper J."/>
            <person name="Damon W."/>
            <person name="Desjardin D."/>
            <person name="Finy P."/>
            <person name="Geml J."/>
            <person name="Haridas S."/>
            <person name="Hughes K."/>
            <person name="Justo A."/>
            <person name="Karasinski D."/>
            <person name="Kautmanova I."/>
            <person name="Kiss B."/>
            <person name="Kocsube S."/>
            <person name="Kotiranta H."/>
            <person name="LaButti K.M."/>
            <person name="Lechner B.E."/>
            <person name="Liimatainen K."/>
            <person name="Lipzen A."/>
            <person name="Lukacs Z."/>
            <person name="Mihaltcheva S."/>
            <person name="Morgado L.N."/>
            <person name="Niskanen T."/>
            <person name="Noordeloos M.E."/>
            <person name="Ohm R.A."/>
            <person name="Ortiz-Santana B."/>
            <person name="Ovrebo C."/>
            <person name="Racz N."/>
            <person name="Riley R."/>
            <person name="Savchenko A."/>
            <person name="Shiryaev A."/>
            <person name="Soop K."/>
            <person name="Spirin V."/>
            <person name="Szebenyi C."/>
            <person name="Tomsovsky M."/>
            <person name="Tulloss R.E."/>
            <person name="Uehling J."/>
            <person name="Grigoriev I.V."/>
            <person name="Vagvolgyi C."/>
            <person name="Papp T."/>
            <person name="Martin F.M."/>
            <person name="Miettinen O."/>
            <person name="Hibbett D.S."/>
            <person name="Nagy L.G."/>
        </authorList>
    </citation>
    <scope>NUCLEOTIDE SEQUENCE [LARGE SCALE GENOMIC DNA]</scope>
    <source>
        <strain evidence="7 8">CBS 121175</strain>
    </source>
</reference>
<evidence type="ECO:0000256" key="3">
    <source>
        <dbReference type="ARBA" id="ARBA00022692"/>
    </source>
</evidence>
<gene>
    <name evidence="7" type="ORF">FA15DRAFT_650438</name>
</gene>
<feature type="transmembrane region" description="Helical" evidence="6">
    <location>
        <begin position="57"/>
        <end position="76"/>
    </location>
</feature>
<dbReference type="STRING" id="230819.A0A5C3KBK4"/>
<keyword evidence="3 6" id="KW-0812">Transmembrane</keyword>
<dbReference type="AlphaFoldDB" id="A0A5C3KBK4"/>
<proteinExistence type="predicted"/>
<evidence type="ECO:0008006" key="9">
    <source>
        <dbReference type="Google" id="ProtNLM"/>
    </source>
</evidence>
<dbReference type="OrthoDB" id="3257095at2759"/>
<comment type="subcellular location">
    <subcellularLocation>
        <location evidence="1">Membrane</location>
        <topology evidence="1">Multi-pass membrane protein</topology>
    </subcellularLocation>
</comment>
<dbReference type="GO" id="GO:0016020">
    <property type="term" value="C:membrane"/>
    <property type="evidence" value="ECO:0007669"/>
    <property type="project" value="UniProtKB-SubCell"/>
</dbReference>
<evidence type="ECO:0000256" key="1">
    <source>
        <dbReference type="ARBA" id="ARBA00004141"/>
    </source>
</evidence>
<organism evidence="7 8">
    <name type="scientific">Coprinopsis marcescibilis</name>
    <name type="common">Agaric fungus</name>
    <name type="synonym">Psathyrella marcescibilis</name>
    <dbReference type="NCBI Taxonomy" id="230819"/>
    <lineage>
        <taxon>Eukaryota</taxon>
        <taxon>Fungi</taxon>
        <taxon>Dikarya</taxon>
        <taxon>Basidiomycota</taxon>
        <taxon>Agaricomycotina</taxon>
        <taxon>Agaricomycetes</taxon>
        <taxon>Agaricomycetidae</taxon>
        <taxon>Agaricales</taxon>
        <taxon>Agaricineae</taxon>
        <taxon>Psathyrellaceae</taxon>
        <taxon>Coprinopsis</taxon>
    </lineage>
</organism>
<feature type="transmembrane region" description="Helical" evidence="6">
    <location>
        <begin position="112"/>
        <end position="145"/>
    </location>
</feature>